<keyword evidence="6" id="KW-1185">Reference proteome</keyword>
<dbReference type="InterPro" id="IPR029058">
    <property type="entry name" value="AB_hydrolase_fold"/>
</dbReference>
<dbReference type="Gene3D" id="3.40.50.1820">
    <property type="entry name" value="alpha/beta hydrolase"/>
    <property type="match status" value="1"/>
</dbReference>
<keyword evidence="2 3" id="KW-0456">Lyase</keyword>
<evidence type="ECO:0000313" key="6">
    <source>
        <dbReference type="Proteomes" id="UP000602076"/>
    </source>
</evidence>
<dbReference type="PRINTS" id="PR00111">
    <property type="entry name" value="ABHYDROLASE"/>
</dbReference>
<dbReference type="SUPFAM" id="SSF53474">
    <property type="entry name" value="alpha/beta-Hydrolases"/>
    <property type="match status" value="1"/>
</dbReference>
<name>A0A927HDG4_9BACI</name>
<proteinExistence type="inferred from homology"/>
<comment type="similarity">
    <text evidence="3">Belongs to the AB hydrolase superfamily. MenH family.</text>
</comment>
<dbReference type="InterPro" id="IPR000073">
    <property type="entry name" value="AB_hydrolase_1"/>
</dbReference>
<dbReference type="AlphaFoldDB" id="A0A927HDG4"/>
<dbReference type="PANTHER" id="PTHR42916">
    <property type="entry name" value="2-SUCCINYL-5-ENOLPYRUVYL-6-HYDROXY-3-CYCLOHEXENE-1-CARBOXYLATE SYNTHASE"/>
    <property type="match status" value="1"/>
</dbReference>
<dbReference type="GO" id="GO:0009234">
    <property type="term" value="P:menaquinone biosynthetic process"/>
    <property type="evidence" value="ECO:0007669"/>
    <property type="project" value="UniProtKB-UniRule"/>
</dbReference>
<dbReference type="Pfam" id="PF00561">
    <property type="entry name" value="Abhydrolase_1"/>
    <property type="match status" value="1"/>
</dbReference>
<dbReference type="HAMAP" id="MF_01660">
    <property type="entry name" value="MenH"/>
    <property type="match status" value="1"/>
</dbReference>
<protein>
    <recommendedName>
        <fullName evidence="3">Putative 2-succinyl-6-hydroxy-2,4-cyclohexadiene-1-carboxylate synthase</fullName>
        <shortName evidence="3">SHCHC synthase</shortName>
        <ecNumber evidence="3">4.2.99.20</ecNumber>
    </recommendedName>
</protein>
<dbReference type="GO" id="GO:0070205">
    <property type="term" value="F:2-succinyl-6-hydroxy-2,4-cyclohexadiene-1-carboxylate synthase activity"/>
    <property type="evidence" value="ECO:0007669"/>
    <property type="project" value="UniProtKB-UniRule"/>
</dbReference>
<accession>A0A927HDG4</accession>
<comment type="pathway">
    <text evidence="3">Quinol/quinone metabolism; menaquinone biosynthesis.</text>
</comment>
<keyword evidence="1 3" id="KW-0474">Menaquinone biosynthesis</keyword>
<dbReference type="EMBL" id="JACXSI010000070">
    <property type="protein sequence ID" value="MBD3110556.1"/>
    <property type="molecule type" value="Genomic_DNA"/>
</dbReference>
<evidence type="ECO:0000256" key="3">
    <source>
        <dbReference type="HAMAP-Rule" id="MF_01660"/>
    </source>
</evidence>
<dbReference type="RefSeq" id="WP_191000087.1">
    <property type="nucleotide sequence ID" value="NZ_JACXSI010000070.1"/>
</dbReference>
<evidence type="ECO:0000256" key="2">
    <source>
        <dbReference type="ARBA" id="ARBA00023239"/>
    </source>
</evidence>
<evidence type="ECO:0000256" key="1">
    <source>
        <dbReference type="ARBA" id="ARBA00022428"/>
    </source>
</evidence>
<reference evidence="5" key="1">
    <citation type="submission" date="2020-09" db="EMBL/GenBank/DDBJ databases">
        <title>Bacillus faecalis sp. nov., a moderately halophilic bacterium isolated from cow faeces.</title>
        <authorList>
            <person name="Jiang L."/>
            <person name="Lee J."/>
        </authorList>
    </citation>
    <scope>NUCLEOTIDE SEQUENCE</scope>
    <source>
        <strain evidence="5">AGMB 02131</strain>
    </source>
</reference>
<comment type="subunit">
    <text evidence="3">Monomer.</text>
</comment>
<feature type="domain" description="AB hydrolase-1" evidence="4">
    <location>
        <begin position="20"/>
        <end position="254"/>
    </location>
</feature>
<evidence type="ECO:0000259" key="4">
    <source>
        <dbReference type="Pfam" id="PF00561"/>
    </source>
</evidence>
<evidence type="ECO:0000313" key="5">
    <source>
        <dbReference type="EMBL" id="MBD3110556.1"/>
    </source>
</evidence>
<dbReference type="NCBIfam" id="TIGR03695">
    <property type="entry name" value="menH_SHCHC"/>
    <property type="match status" value="1"/>
</dbReference>
<comment type="catalytic activity">
    <reaction evidence="3">
        <text>5-enolpyruvoyl-6-hydroxy-2-succinyl-cyclohex-3-ene-1-carboxylate = (1R,6R)-6-hydroxy-2-succinyl-cyclohexa-2,4-diene-1-carboxylate + pyruvate</text>
        <dbReference type="Rhea" id="RHEA:25597"/>
        <dbReference type="ChEBI" id="CHEBI:15361"/>
        <dbReference type="ChEBI" id="CHEBI:58689"/>
        <dbReference type="ChEBI" id="CHEBI:58818"/>
        <dbReference type="EC" id="4.2.99.20"/>
    </reaction>
</comment>
<comment type="function">
    <text evidence="3">Catalyzes a proton abstraction reaction that results in 2,5-elimination of pyruvate from 2-succinyl-5-enolpyruvyl-6-hydroxy-3-cyclohexene-1-carboxylate (SEPHCHC) and the formation of 2-succinyl-6-hydroxy-2,4-cyclohexadiene-1-carboxylate (SHCHC).</text>
</comment>
<gene>
    <name evidence="3 5" type="primary">menH</name>
    <name evidence="5" type="ORF">IEO70_19700</name>
</gene>
<dbReference type="InterPro" id="IPR022485">
    <property type="entry name" value="SHCHC_synthase_MenH"/>
</dbReference>
<sequence length="276" mass="31367">MEINCNGVSYYVELYGKGEPLLLLHGFTGDQSTWSQLIQTLQENYLCIVPDLIGHGKSESPQDFSRYELKQVAADLKKMLGNLNIASCNVLGYSMGGRLALQFSVLYPESTKTLLLESASPGLLLPEERMLRKKQDNQLADRIEQEGIKAFVEYWQSIPLFKTQEKLSTEKKAAIYEQRVSNSELGLANSLRGMGTGMQQSLWEELTILQFPVLLLTGEYDEKFCKIAEKMSKMIPNCEWQTICEVGHAIHVEDSEMFGRIVSGFIENRKEREYDN</sequence>
<comment type="caution">
    <text evidence="5">The sequence shown here is derived from an EMBL/GenBank/DDBJ whole genome shotgun (WGS) entry which is preliminary data.</text>
</comment>
<dbReference type="EC" id="4.2.99.20" evidence="3"/>
<comment type="pathway">
    <text evidence="3">Quinol/quinone metabolism; 1,4-dihydroxy-2-naphthoate biosynthesis; 1,4-dihydroxy-2-naphthoate from chorismate: step 3/7.</text>
</comment>
<organism evidence="5 6">
    <name type="scientific">Peribacillus faecalis</name>
    <dbReference type="NCBI Taxonomy" id="2772559"/>
    <lineage>
        <taxon>Bacteria</taxon>
        <taxon>Bacillati</taxon>
        <taxon>Bacillota</taxon>
        <taxon>Bacilli</taxon>
        <taxon>Bacillales</taxon>
        <taxon>Bacillaceae</taxon>
        <taxon>Peribacillus</taxon>
    </lineage>
</organism>
<dbReference type="Proteomes" id="UP000602076">
    <property type="component" value="Unassembled WGS sequence"/>
</dbReference>
<dbReference type="PANTHER" id="PTHR42916:SF1">
    <property type="entry name" value="PROTEIN PHYLLO, CHLOROPLASTIC"/>
    <property type="match status" value="1"/>
</dbReference>